<name>A0A6G0YLU0_APHCR</name>
<proteinExistence type="predicted"/>
<dbReference type="EMBL" id="VUJU01003356">
    <property type="protein sequence ID" value="KAF0758193.1"/>
    <property type="molecule type" value="Genomic_DNA"/>
</dbReference>
<reference evidence="1 2" key="1">
    <citation type="submission" date="2019-08" db="EMBL/GenBank/DDBJ databases">
        <title>Whole genome of Aphis craccivora.</title>
        <authorList>
            <person name="Voronova N.V."/>
            <person name="Shulinski R.S."/>
            <person name="Bandarenka Y.V."/>
            <person name="Zhorov D.G."/>
            <person name="Warner D."/>
        </authorList>
    </citation>
    <scope>NUCLEOTIDE SEQUENCE [LARGE SCALE GENOMIC DNA]</scope>
    <source>
        <strain evidence="1">180601</strain>
        <tissue evidence="1">Whole Body</tissue>
    </source>
</reference>
<evidence type="ECO:0000313" key="1">
    <source>
        <dbReference type="EMBL" id="KAF0758193.1"/>
    </source>
</evidence>
<comment type="caution">
    <text evidence="1">The sequence shown here is derived from an EMBL/GenBank/DDBJ whole genome shotgun (WGS) entry which is preliminary data.</text>
</comment>
<protein>
    <submittedName>
        <fullName evidence="1">Uncharacterized protein</fullName>
    </submittedName>
</protein>
<dbReference type="AlphaFoldDB" id="A0A6G0YLU0"/>
<keyword evidence="2" id="KW-1185">Reference proteome</keyword>
<organism evidence="1 2">
    <name type="scientific">Aphis craccivora</name>
    <name type="common">Cowpea aphid</name>
    <dbReference type="NCBI Taxonomy" id="307492"/>
    <lineage>
        <taxon>Eukaryota</taxon>
        <taxon>Metazoa</taxon>
        <taxon>Ecdysozoa</taxon>
        <taxon>Arthropoda</taxon>
        <taxon>Hexapoda</taxon>
        <taxon>Insecta</taxon>
        <taxon>Pterygota</taxon>
        <taxon>Neoptera</taxon>
        <taxon>Paraneoptera</taxon>
        <taxon>Hemiptera</taxon>
        <taxon>Sternorrhyncha</taxon>
        <taxon>Aphidomorpha</taxon>
        <taxon>Aphidoidea</taxon>
        <taxon>Aphididae</taxon>
        <taxon>Aphidini</taxon>
        <taxon>Aphis</taxon>
        <taxon>Aphis</taxon>
    </lineage>
</organism>
<gene>
    <name evidence="1" type="ORF">FWK35_00010288</name>
</gene>
<accession>A0A6G0YLU0</accession>
<dbReference type="Proteomes" id="UP000478052">
    <property type="component" value="Unassembled WGS sequence"/>
</dbReference>
<evidence type="ECO:0000313" key="2">
    <source>
        <dbReference type="Proteomes" id="UP000478052"/>
    </source>
</evidence>
<sequence length="82" mass="9924">MIIVCLFIVFYYVLTYFRLKCLLKFKRAYIGITVCNLRYSKALACRRMLGRHAYENITEIMDSVINEFNLQNKIRKKLRTNY</sequence>